<dbReference type="OrthoDB" id="4905832at2759"/>
<feature type="compositionally biased region" description="Basic and acidic residues" evidence="1">
    <location>
        <begin position="39"/>
        <end position="57"/>
    </location>
</feature>
<organism evidence="2 3">
    <name type="scientific">Tolypocladium ophioglossoides (strain CBS 100239)</name>
    <name type="common">Snaketongue truffleclub</name>
    <name type="synonym">Elaphocordyceps ophioglossoides</name>
    <dbReference type="NCBI Taxonomy" id="1163406"/>
    <lineage>
        <taxon>Eukaryota</taxon>
        <taxon>Fungi</taxon>
        <taxon>Dikarya</taxon>
        <taxon>Ascomycota</taxon>
        <taxon>Pezizomycotina</taxon>
        <taxon>Sordariomycetes</taxon>
        <taxon>Hypocreomycetidae</taxon>
        <taxon>Hypocreales</taxon>
        <taxon>Ophiocordycipitaceae</taxon>
        <taxon>Tolypocladium</taxon>
    </lineage>
</organism>
<sequence length="99" mass="10651">MATNGDNFLDYSYPDLDSWSRGEDGYFHNTSGVKKSKLSRGDKAQEPDPGREAREWEAACGASGSGAAGEEGEEDPWINPAGEGEEDVPVFSQTGDTDF</sequence>
<evidence type="ECO:0000313" key="3">
    <source>
        <dbReference type="Proteomes" id="UP000036947"/>
    </source>
</evidence>
<gene>
    <name evidence="2" type="ORF">TOPH_07333</name>
</gene>
<evidence type="ECO:0000256" key="1">
    <source>
        <dbReference type="SAM" id="MobiDB-lite"/>
    </source>
</evidence>
<name>A0A0L0N212_TOLOC</name>
<reference evidence="2 3" key="1">
    <citation type="journal article" date="2015" name="BMC Genomics">
        <title>The genome of the truffle-parasite Tolypocladium ophioglossoides and the evolution of antifungal peptaibiotics.</title>
        <authorList>
            <person name="Quandt C.A."/>
            <person name="Bushley K.E."/>
            <person name="Spatafora J.W."/>
        </authorList>
    </citation>
    <scope>NUCLEOTIDE SEQUENCE [LARGE SCALE GENOMIC DNA]</scope>
    <source>
        <strain evidence="2 3">CBS 100239</strain>
    </source>
</reference>
<proteinExistence type="predicted"/>
<feature type="region of interest" description="Disordered" evidence="1">
    <location>
        <begin position="1"/>
        <end position="99"/>
    </location>
</feature>
<dbReference type="STRING" id="1163406.A0A0L0N212"/>
<evidence type="ECO:0000313" key="2">
    <source>
        <dbReference type="EMBL" id="KND88034.1"/>
    </source>
</evidence>
<accession>A0A0L0N212</accession>
<dbReference type="EMBL" id="LFRF01000029">
    <property type="protein sequence ID" value="KND88034.1"/>
    <property type="molecule type" value="Genomic_DNA"/>
</dbReference>
<dbReference type="Proteomes" id="UP000036947">
    <property type="component" value="Unassembled WGS sequence"/>
</dbReference>
<keyword evidence="3" id="KW-1185">Reference proteome</keyword>
<dbReference type="AlphaFoldDB" id="A0A0L0N212"/>
<comment type="caution">
    <text evidence="2">The sequence shown here is derived from an EMBL/GenBank/DDBJ whole genome shotgun (WGS) entry which is preliminary data.</text>
</comment>
<protein>
    <submittedName>
        <fullName evidence="2">Uncharacterized protein</fullName>
    </submittedName>
</protein>